<proteinExistence type="predicted"/>
<evidence type="ECO:0000313" key="1">
    <source>
        <dbReference type="EMBL" id="MBK0397154.1"/>
    </source>
</evidence>
<accession>A0ABS1BVG5</accession>
<protein>
    <submittedName>
        <fullName evidence="1">Uncharacterized protein</fullName>
    </submittedName>
</protein>
<evidence type="ECO:0000313" key="2">
    <source>
        <dbReference type="Proteomes" id="UP000614058"/>
    </source>
</evidence>
<sequence>MQNSNGSLKSRMERRRLAAKWLIKQSMTDWFAKRCRRAADAPLVVGFAKVSA</sequence>
<dbReference type="Proteomes" id="UP000614058">
    <property type="component" value="Unassembled WGS sequence"/>
</dbReference>
<reference evidence="1 2" key="1">
    <citation type="journal article" date="2021" name="Pathogens">
        <title>Isolation and Characterization of Kingella bonacorsii sp. nov., A Novel Kingella Species Detected in a Stable Periodontitis Subject.</title>
        <authorList>
            <person name="Antezack A."/>
            <person name="Boxberger M."/>
            <person name="Rolland C."/>
            <person name="Monnet-Corti V."/>
            <person name="La Scola B."/>
        </authorList>
    </citation>
    <scope>NUCLEOTIDE SEQUENCE [LARGE SCALE GENOMIC DNA]</scope>
    <source>
        <strain evidence="1 2">Marseille-Q4569</strain>
    </source>
</reference>
<dbReference type="EMBL" id="JAEHNZ010000004">
    <property type="protein sequence ID" value="MBK0397154.1"/>
    <property type="molecule type" value="Genomic_DNA"/>
</dbReference>
<organism evidence="1 2">
    <name type="scientific">Kingella bonacorsii</name>
    <dbReference type="NCBI Taxonomy" id="2796361"/>
    <lineage>
        <taxon>Bacteria</taxon>
        <taxon>Pseudomonadati</taxon>
        <taxon>Pseudomonadota</taxon>
        <taxon>Betaproteobacteria</taxon>
        <taxon>Neisseriales</taxon>
        <taxon>Neisseriaceae</taxon>
        <taxon>Kingella</taxon>
    </lineage>
</organism>
<keyword evidence="2" id="KW-1185">Reference proteome</keyword>
<dbReference type="GeneID" id="84907187"/>
<dbReference type="RefSeq" id="WP_003793752.1">
    <property type="nucleotide sequence ID" value="NZ_JAEHNZ010000004.1"/>
</dbReference>
<name>A0ABS1BVG5_9NEIS</name>
<gene>
    <name evidence="1" type="ORF">JDW22_11350</name>
</gene>
<comment type="caution">
    <text evidence="1">The sequence shown here is derived from an EMBL/GenBank/DDBJ whole genome shotgun (WGS) entry which is preliminary data.</text>
</comment>